<evidence type="ECO:0000313" key="4">
    <source>
        <dbReference type="EMBL" id="WPC75756.1"/>
    </source>
</evidence>
<reference evidence="4 5" key="1">
    <citation type="submission" date="2023-11" db="EMBL/GenBank/DDBJ databases">
        <title>Plant-associative lifestyle of Vibrio porteresiae and its evolutionary dynamics.</title>
        <authorList>
            <person name="Rameshkumar N."/>
            <person name="Kirti K."/>
        </authorList>
    </citation>
    <scope>NUCLEOTIDE SEQUENCE [LARGE SCALE GENOMIC DNA]</scope>
    <source>
        <strain evidence="4 5">MSSRF30</strain>
    </source>
</reference>
<comment type="catalytic activity">
    <reaction evidence="2">
        <text>2 GTP = 3',3'-c-di-GMP + 2 diphosphate</text>
        <dbReference type="Rhea" id="RHEA:24898"/>
        <dbReference type="ChEBI" id="CHEBI:33019"/>
        <dbReference type="ChEBI" id="CHEBI:37565"/>
        <dbReference type="ChEBI" id="CHEBI:58805"/>
        <dbReference type="EC" id="2.7.7.65"/>
    </reaction>
</comment>
<evidence type="ECO:0000256" key="1">
    <source>
        <dbReference type="ARBA" id="ARBA00012528"/>
    </source>
</evidence>
<dbReference type="InterPro" id="IPR035965">
    <property type="entry name" value="PAS-like_dom_sf"/>
</dbReference>
<dbReference type="NCBIfam" id="TIGR00254">
    <property type="entry name" value="GGDEF"/>
    <property type="match status" value="1"/>
</dbReference>
<dbReference type="RefSeq" id="WP_261897732.1">
    <property type="nucleotide sequence ID" value="NZ_AP024896.1"/>
</dbReference>
<dbReference type="EC" id="2.7.7.65" evidence="1"/>
<dbReference type="InterPro" id="IPR000160">
    <property type="entry name" value="GGDEF_dom"/>
</dbReference>
<protein>
    <recommendedName>
        <fullName evidence="1">diguanylate cyclase</fullName>
        <ecNumber evidence="1">2.7.7.65</ecNumber>
    </recommendedName>
</protein>
<dbReference type="Pfam" id="PF00990">
    <property type="entry name" value="GGDEF"/>
    <property type="match status" value="1"/>
</dbReference>
<dbReference type="SMART" id="SM00267">
    <property type="entry name" value="GGDEF"/>
    <property type="match status" value="1"/>
</dbReference>
<dbReference type="Gene3D" id="3.30.450.20">
    <property type="entry name" value="PAS domain"/>
    <property type="match status" value="1"/>
</dbReference>
<dbReference type="Proteomes" id="UP001304071">
    <property type="component" value="Chromosome 2"/>
</dbReference>
<dbReference type="InterPro" id="IPR029787">
    <property type="entry name" value="Nucleotide_cyclase"/>
</dbReference>
<proteinExistence type="predicted"/>
<dbReference type="PROSITE" id="PS50887">
    <property type="entry name" value="GGDEF"/>
    <property type="match status" value="1"/>
</dbReference>
<dbReference type="SUPFAM" id="SSF55785">
    <property type="entry name" value="PYP-like sensor domain (PAS domain)"/>
    <property type="match status" value="1"/>
</dbReference>
<dbReference type="PANTHER" id="PTHR45138:SF9">
    <property type="entry name" value="DIGUANYLATE CYCLASE DGCM-RELATED"/>
    <property type="match status" value="1"/>
</dbReference>
<accession>A0ABZ0QI81</accession>
<dbReference type="SUPFAM" id="SSF55073">
    <property type="entry name" value="Nucleotide cyclase"/>
    <property type="match status" value="1"/>
</dbReference>
<evidence type="ECO:0000313" key="5">
    <source>
        <dbReference type="Proteomes" id="UP001304071"/>
    </source>
</evidence>
<sequence length="315" mass="36214">MKNNVQFLSMVLDSMTDHVSVIDAQGVIQYVNRRWISFGEENSQPNQCSAHWVGVNYIEECDKAAKLGDDFSIKAARGIRRVIAHQQQSFYLEYPCHSPEEQRWFMMRVTWFVSGDQEYFVISHQDISKRKKAEDHIRMLAKLDGLTNIPNRRSFNEFLHQEWQVAQRKQHPICLAIFDLDYFKLLNDTYGHQAGDDCLVKFATLLNQFADRPHTQCSRYGGEEFALVMGQTSIERALALIEEFKVALAALKIHHSHNRADRYVTVSVGLAQCIPNPLENETTLIDLADGLLYQAKTNGRNKIESASRTEPEPHL</sequence>
<evidence type="ECO:0000256" key="2">
    <source>
        <dbReference type="ARBA" id="ARBA00034247"/>
    </source>
</evidence>
<feature type="domain" description="GGDEF" evidence="3">
    <location>
        <begin position="171"/>
        <end position="308"/>
    </location>
</feature>
<dbReference type="CDD" id="cd01949">
    <property type="entry name" value="GGDEF"/>
    <property type="match status" value="1"/>
</dbReference>
<dbReference type="Gene3D" id="3.30.70.270">
    <property type="match status" value="1"/>
</dbReference>
<evidence type="ECO:0000259" key="3">
    <source>
        <dbReference type="PROSITE" id="PS50887"/>
    </source>
</evidence>
<dbReference type="EMBL" id="CP138204">
    <property type="protein sequence ID" value="WPC75756.1"/>
    <property type="molecule type" value="Genomic_DNA"/>
</dbReference>
<dbReference type="PANTHER" id="PTHR45138">
    <property type="entry name" value="REGULATORY COMPONENTS OF SENSORY TRANSDUCTION SYSTEM"/>
    <property type="match status" value="1"/>
</dbReference>
<organism evidence="4 5">
    <name type="scientific">Vibrio porteresiae DSM 19223</name>
    <dbReference type="NCBI Taxonomy" id="1123496"/>
    <lineage>
        <taxon>Bacteria</taxon>
        <taxon>Pseudomonadati</taxon>
        <taxon>Pseudomonadota</taxon>
        <taxon>Gammaproteobacteria</taxon>
        <taxon>Vibrionales</taxon>
        <taxon>Vibrionaceae</taxon>
        <taxon>Vibrio</taxon>
    </lineage>
</organism>
<dbReference type="InterPro" id="IPR043128">
    <property type="entry name" value="Rev_trsase/Diguanyl_cyclase"/>
</dbReference>
<keyword evidence="5" id="KW-1185">Reference proteome</keyword>
<name>A0ABZ0QI81_9VIBR</name>
<dbReference type="InterPro" id="IPR050469">
    <property type="entry name" value="Diguanylate_Cyclase"/>
</dbReference>
<gene>
    <name evidence="4" type="ORF">R8Z52_22820</name>
</gene>